<sequence>MAARFVFITMSTNPFVVYSIGIRAA</sequence>
<name>A0A381YFL7_9ZZZZ</name>
<protein>
    <submittedName>
        <fullName evidence="1">Uncharacterized protein</fullName>
    </submittedName>
</protein>
<evidence type="ECO:0000313" key="1">
    <source>
        <dbReference type="EMBL" id="SVA75916.1"/>
    </source>
</evidence>
<accession>A0A381YFL7</accession>
<proteinExistence type="predicted"/>
<organism evidence="1">
    <name type="scientific">marine metagenome</name>
    <dbReference type="NCBI Taxonomy" id="408172"/>
    <lineage>
        <taxon>unclassified sequences</taxon>
        <taxon>metagenomes</taxon>
        <taxon>ecological metagenomes</taxon>
    </lineage>
</organism>
<reference evidence="1" key="1">
    <citation type="submission" date="2018-05" db="EMBL/GenBank/DDBJ databases">
        <authorList>
            <person name="Lanie J.A."/>
            <person name="Ng W.-L."/>
            <person name="Kazmierczak K.M."/>
            <person name="Andrzejewski T.M."/>
            <person name="Davidsen T.M."/>
            <person name="Wayne K.J."/>
            <person name="Tettelin H."/>
            <person name="Glass J.I."/>
            <person name="Rusch D."/>
            <person name="Podicherti R."/>
            <person name="Tsui H.-C.T."/>
            <person name="Winkler M.E."/>
        </authorList>
    </citation>
    <scope>NUCLEOTIDE SEQUENCE</scope>
</reference>
<dbReference type="AlphaFoldDB" id="A0A381YFL7"/>
<dbReference type="EMBL" id="UINC01018143">
    <property type="protein sequence ID" value="SVA75916.1"/>
    <property type="molecule type" value="Genomic_DNA"/>
</dbReference>
<feature type="non-terminal residue" evidence="1">
    <location>
        <position position="25"/>
    </location>
</feature>
<gene>
    <name evidence="1" type="ORF">METZ01_LOCUS128770</name>
</gene>